<keyword evidence="3" id="KW-1185">Reference proteome</keyword>
<accession>A0A4D6ND84</accession>
<evidence type="ECO:0000313" key="3">
    <source>
        <dbReference type="Proteomes" id="UP000501690"/>
    </source>
</evidence>
<dbReference type="GO" id="GO:0043565">
    <property type="term" value="F:sequence-specific DNA binding"/>
    <property type="evidence" value="ECO:0007669"/>
    <property type="project" value="InterPro"/>
</dbReference>
<evidence type="ECO:0000313" key="2">
    <source>
        <dbReference type="EMBL" id="QCE10095.1"/>
    </source>
</evidence>
<feature type="domain" description="DOG1" evidence="1">
    <location>
        <begin position="1"/>
        <end position="212"/>
    </location>
</feature>
<gene>
    <name evidence="2" type="ORF">DEO72_LG10g1321</name>
</gene>
<dbReference type="PANTHER" id="PTHR46354:SF12">
    <property type="entry name" value="DNA-BINDING PROTEIN-LIKE PROTEIN"/>
    <property type="match status" value="1"/>
</dbReference>
<dbReference type="InterPro" id="IPR025422">
    <property type="entry name" value="TGA_domain"/>
</dbReference>
<organism evidence="2 3">
    <name type="scientific">Vigna unguiculata</name>
    <name type="common">Cowpea</name>
    <dbReference type="NCBI Taxonomy" id="3917"/>
    <lineage>
        <taxon>Eukaryota</taxon>
        <taxon>Viridiplantae</taxon>
        <taxon>Streptophyta</taxon>
        <taxon>Embryophyta</taxon>
        <taxon>Tracheophyta</taxon>
        <taxon>Spermatophyta</taxon>
        <taxon>Magnoliopsida</taxon>
        <taxon>eudicotyledons</taxon>
        <taxon>Gunneridae</taxon>
        <taxon>Pentapetalae</taxon>
        <taxon>rosids</taxon>
        <taxon>fabids</taxon>
        <taxon>Fabales</taxon>
        <taxon>Fabaceae</taxon>
        <taxon>Papilionoideae</taxon>
        <taxon>50 kb inversion clade</taxon>
        <taxon>NPAAA clade</taxon>
        <taxon>indigoferoid/millettioid clade</taxon>
        <taxon>Phaseoleae</taxon>
        <taxon>Vigna</taxon>
    </lineage>
</organism>
<dbReference type="PANTHER" id="PTHR46354">
    <property type="entry name" value="DOG1 DOMAIN-CONTAINING PROTEIN"/>
    <property type="match status" value="1"/>
</dbReference>
<name>A0A4D6ND84_VIGUN</name>
<dbReference type="Proteomes" id="UP000501690">
    <property type="component" value="Linkage Group LG10"/>
</dbReference>
<sequence>MTSFTSFYKFWFLQLKIMVKDLKEEHSHEGMEKVLRHHGEYYKEKWIAMNKDPLSMFTSPWNTNLERSLHWITGWRPTTAFHLIYTESSLLFETHIIDILHGLRTGDLGDLNPSQFRYMSDLQCDTVREENEITEGLSEWQNSASEMMGCEMEMKEKIRELILIIKRADDLRLKTLQGVVRLLSRQQAMEFLIASGELLIGIHNWGLIHDSRRN</sequence>
<reference evidence="2 3" key="1">
    <citation type="submission" date="2019-04" db="EMBL/GenBank/DDBJ databases">
        <title>An improved genome assembly and genetic linkage map for asparagus bean, Vigna unguiculata ssp. sesquipedialis.</title>
        <authorList>
            <person name="Xia Q."/>
            <person name="Zhang R."/>
            <person name="Dong Y."/>
        </authorList>
    </citation>
    <scope>NUCLEOTIDE SEQUENCE [LARGE SCALE GENOMIC DNA]</scope>
    <source>
        <tissue evidence="2">Leaf</tissue>
    </source>
</reference>
<protein>
    <submittedName>
        <fullName evidence="2">Transcription factor TGA</fullName>
    </submittedName>
</protein>
<dbReference type="EMBL" id="CP039354">
    <property type="protein sequence ID" value="QCE10095.1"/>
    <property type="molecule type" value="Genomic_DNA"/>
</dbReference>
<dbReference type="GO" id="GO:0006351">
    <property type="term" value="P:DNA-templated transcription"/>
    <property type="evidence" value="ECO:0007669"/>
    <property type="project" value="InterPro"/>
</dbReference>
<dbReference type="Pfam" id="PF14144">
    <property type="entry name" value="DOG1"/>
    <property type="match status" value="1"/>
</dbReference>
<dbReference type="PROSITE" id="PS51806">
    <property type="entry name" value="DOG1"/>
    <property type="match status" value="1"/>
</dbReference>
<dbReference type="InterPro" id="IPR051886">
    <property type="entry name" value="Seed_Dev/Stress_Resp_Reg"/>
</dbReference>
<dbReference type="AlphaFoldDB" id="A0A4D6ND84"/>
<evidence type="ECO:0000259" key="1">
    <source>
        <dbReference type="PROSITE" id="PS51806"/>
    </source>
</evidence>
<proteinExistence type="predicted"/>